<dbReference type="EMBL" id="LAVV01009878">
    <property type="protein sequence ID" value="KNZ49852.1"/>
    <property type="molecule type" value="Genomic_DNA"/>
</dbReference>
<reference evidence="3 4" key="1">
    <citation type="submission" date="2015-08" db="EMBL/GenBank/DDBJ databases">
        <title>Next Generation Sequencing and Analysis of the Genome of Puccinia sorghi L Schw, the Causal Agent of Maize Common Rust.</title>
        <authorList>
            <person name="Rochi L."/>
            <person name="Burguener G."/>
            <person name="Darino M."/>
            <person name="Turjanski A."/>
            <person name="Kreff E."/>
            <person name="Dieguez M.J."/>
            <person name="Sacco F."/>
        </authorList>
    </citation>
    <scope>NUCLEOTIDE SEQUENCE [LARGE SCALE GENOMIC DNA]</scope>
    <source>
        <strain evidence="3 4">RO10H11247</strain>
    </source>
</reference>
<dbReference type="PANTHER" id="PTHR46830:SF2">
    <property type="entry name" value="ALPHA-1,4-N-ACETYLGLUCOSAMINYLTRANSFERASE"/>
    <property type="match status" value="1"/>
</dbReference>
<feature type="region of interest" description="Disordered" evidence="2">
    <location>
        <begin position="515"/>
        <end position="546"/>
    </location>
</feature>
<dbReference type="InterPro" id="IPR007577">
    <property type="entry name" value="GlycoTrfase_DXD_sugar-bd_CS"/>
</dbReference>
<feature type="compositionally biased region" description="Polar residues" evidence="2">
    <location>
        <begin position="14"/>
        <end position="31"/>
    </location>
</feature>
<organism evidence="3 4">
    <name type="scientific">Puccinia sorghi</name>
    <dbReference type="NCBI Taxonomy" id="27349"/>
    <lineage>
        <taxon>Eukaryota</taxon>
        <taxon>Fungi</taxon>
        <taxon>Dikarya</taxon>
        <taxon>Basidiomycota</taxon>
        <taxon>Pucciniomycotina</taxon>
        <taxon>Pucciniomycetes</taxon>
        <taxon>Pucciniales</taxon>
        <taxon>Pucciniaceae</taxon>
        <taxon>Puccinia</taxon>
    </lineage>
</organism>
<name>A0A0L6UNP9_9BASI</name>
<evidence type="ECO:0000313" key="3">
    <source>
        <dbReference type="EMBL" id="KNZ49852.1"/>
    </source>
</evidence>
<dbReference type="PANTHER" id="PTHR46830">
    <property type="entry name" value="TRANSFERASE, PUTATIVE-RELATED"/>
    <property type="match status" value="1"/>
</dbReference>
<dbReference type="Proteomes" id="UP000037035">
    <property type="component" value="Unassembled WGS sequence"/>
</dbReference>
<evidence type="ECO:0008006" key="5">
    <source>
        <dbReference type="Google" id="ProtNLM"/>
    </source>
</evidence>
<proteinExistence type="inferred from homology"/>
<sequence length="546" mass="60682">MSSPGSNHHPASLGGQTNGINNGTKSSNTLSPPIDLESSRHPHLVFSSSSDDCLHPSTPIISTSAQPFLASPSISLSLSSLSPTKPIHHPNAGSAPSSACSSTCSSPPSYKYSTLPPFYHQGGGYRWSAPFRQIRCHPLHFFKSRLSQLILLTTIFAIGYLLGSQPRSIPASQQLARFVLRQPRIPFLVNLSPSSQSAHSSLPDHSLQSTHSKSKIPSILHYVFGMAPDFGGKPFGFIHYASIQSAVQILRPKEIQFHYHHRPTGWWFERAQEIDGFKLVEERDVTEIYGRAVKHFAHKADVTTAYRVIQRIQIIRLEALRDYGGIYLDLDVFVVRNFDSLLNLDVVLGQEARPRPTFSRRPGSESVDEPVGLCNAIILAKPFAPFITRWLSSYRNFNHHRWADHSSVIPWALAQAHPDELTVLGPRAFFYPLWHEDDLWLVHKTTDWDFDRSEQFAYHVSTPLWMCKLDGVEMTDLWLVFRHGAQSATATTSSPLTRTGSMPLEDLSAEKVASPTLSAGLSTTQSAKNGVRPRLIAPSVSKKNAS</sequence>
<evidence type="ECO:0000256" key="2">
    <source>
        <dbReference type="SAM" id="MobiDB-lite"/>
    </source>
</evidence>
<dbReference type="Pfam" id="PF04488">
    <property type="entry name" value="Gly_transf_sug"/>
    <property type="match status" value="1"/>
</dbReference>
<dbReference type="OrthoDB" id="409543at2759"/>
<evidence type="ECO:0000256" key="1">
    <source>
        <dbReference type="ARBA" id="ARBA00009003"/>
    </source>
</evidence>
<comment type="caution">
    <text evidence="3">The sequence shown here is derived from an EMBL/GenBank/DDBJ whole genome shotgun (WGS) entry which is preliminary data.</text>
</comment>
<dbReference type="AlphaFoldDB" id="A0A0L6UNP9"/>
<evidence type="ECO:0000313" key="4">
    <source>
        <dbReference type="Proteomes" id="UP000037035"/>
    </source>
</evidence>
<keyword evidence="4" id="KW-1185">Reference proteome</keyword>
<dbReference type="InterPro" id="IPR029044">
    <property type="entry name" value="Nucleotide-diphossugar_trans"/>
</dbReference>
<accession>A0A0L6UNP9</accession>
<dbReference type="Gene3D" id="3.90.550.20">
    <property type="match status" value="1"/>
</dbReference>
<dbReference type="STRING" id="27349.A0A0L6UNP9"/>
<protein>
    <recommendedName>
        <fullName evidence="5">Alpha 1,4-glycosyltransferase domain-containing protein</fullName>
    </recommendedName>
</protein>
<feature type="region of interest" description="Disordered" evidence="2">
    <location>
        <begin position="1"/>
        <end position="40"/>
    </location>
</feature>
<comment type="similarity">
    <text evidence="1">Belongs to the glycosyltransferase 32 family.</text>
</comment>
<gene>
    <name evidence="3" type="ORF">VP01_473g4</name>
</gene>
<dbReference type="VEuPathDB" id="FungiDB:VP01_473g4"/>
<dbReference type="SUPFAM" id="SSF53448">
    <property type="entry name" value="Nucleotide-diphospho-sugar transferases"/>
    <property type="match status" value="1"/>
</dbReference>
<feature type="compositionally biased region" description="Polar residues" evidence="2">
    <location>
        <begin position="515"/>
        <end position="528"/>
    </location>
</feature>